<feature type="compositionally biased region" description="Basic residues" evidence="1">
    <location>
        <begin position="384"/>
        <end position="393"/>
    </location>
</feature>
<name>A0A0N4Z3S1_PARTI</name>
<feature type="compositionally biased region" description="Basic residues" evidence="1">
    <location>
        <begin position="424"/>
        <end position="455"/>
    </location>
</feature>
<feature type="compositionally biased region" description="Basic and acidic residues" evidence="1">
    <location>
        <begin position="331"/>
        <end position="342"/>
    </location>
</feature>
<proteinExistence type="predicted"/>
<feature type="compositionally biased region" description="Basic and acidic residues" evidence="1">
    <location>
        <begin position="799"/>
        <end position="810"/>
    </location>
</feature>
<protein>
    <submittedName>
        <fullName evidence="3">DUF2088 domain-containing protein</fullName>
    </submittedName>
</protein>
<feature type="compositionally biased region" description="Basic residues" evidence="1">
    <location>
        <begin position="835"/>
        <end position="844"/>
    </location>
</feature>
<sequence length="871" mass="94208">MDAAVHAHPAGRAVDVGGVARQHDPSAAVIRRDPHVHAIGSDLQHLVWFVPCDDGLKLALDAGGIQRVLDGLFAARIEAAAPEILQLEQGEGAAVRPAVVDVRQPLQMVFKGEVRDREDGRLRIGLAVKLPPQQGPHRATGAVRPDQIATAQSLRLTAMLISDVDAVSVLIHGAHRGRPGYGTDEIARTAAGRDAGSRPQDRTGRIRRVPRFHDAGSATVRTSAPERSAARPVRTAPACPASGDEKSTPAAARPGLAADQGSPDIRHAPPRGRGRSDCAVEFASGSGVDEGRLGHRLRQHLRAEAVGADSAVAGPHGRDHQHHHPAGRGQPGERARDGDGRRPGGSPRGRSDRLHRRDRDGPPHHAGGRAATETGGDGAGRQVGQHHLRRRRSGAGPGRRPDLHLLEQRATVPGRVAHPGPGFHLRRVRRPLRRARSKDPRRRPAGRRHRDRPHRLGPPPSAHPVLCRHRQKSGRDPVDRGQGAGPTGLFHRADRRPGAQQQRPRLPGGNLRTLRRLREVQRHGGRQADLVLERAAVAVEHRPAQAQQRRPDGHIQLIGRRVVGWNGADSLFSALGAYPAAFQDTHDRPVIDDAPRRQGGDGTRQPHRRHRQGLVLEETQALDPQRSLVGGKAQRLKHGGRRRRLGFVGQQPRRRLKPQGDEVLDQARHPAFLSLRLISARGDEGADAMLASNPAFAFQQIQRAPHSHARHVIGRRQLHFGRQRLLRRKGAVLDLLTQNGGQLVVDRQAAGTAVRLEATPTDIGPCLSALSGQAHPPHAGTLAAWPLRLVSVAAASQTRRHDIIPADRRRPGSASRASGRPAADPPVSSGSAAARRAHSARRVSARLPVARRASDRRTAGRVANNDQARHE</sequence>
<dbReference type="AlphaFoldDB" id="A0A0N4Z3S1"/>
<organism evidence="2 3">
    <name type="scientific">Parastrongyloides trichosuri</name>
    <name type="common">Possum-specific nematode worm</name>
    <dbReference type="NCBI Taxonomy" id="131310"/>
    <lineage>
        <taxon>Eukaryota</taxon>
        <taxon>Metazoa</taxon>
        <taxon>Ecdysozoa</taxon>
        <taxon>Nematoda</taxon>
        <taxon>Chromadorea</taxon>
        <taxon>Rhabditida</taxon>
        <taxon>Tylenchina</taxon>
        <taxon>Panagrolaimomorpha</taxon>
        <taxon>Strongyloidoidea</taxon>
        <taxon>Strongyloididae</taxon>
        <taxon>Parastrongyloides</taxon>
    </lineage>
</organism>
<feature type="compositionally biased region" description="Basic and acidic residues" evidence="1">
    <location>
        <begin position="349"/>
        <end position="363"/>
    </location>
</feature>
<dbReference type="WBParaSite" id="PTRK_0000156400.1">
    <property type="protein sequence ID" value="PTRK_0000156400.1"/>
    <property type="gene ID" value="PTRK_0000156400"/>
</dbReference>
<feature type="region of interest" description="Disordered" evidence="1">
    <location>
        <begin position="311"/>
        <end position="511"/>
    </location>
</feature>
<feature type="compositionally biased region" description="Basic and acidic residues" evidence="1">
    <location>
        <begin position="195"/>
        <end position="204"/>
    </location>
</feature>
<evidence type="ECO:0000313" key="2">
    <source>
        <dbReference type="Proteomes" id="UP000038045"/>
    </source>
</evidence>
<feature type="region of interest" description="Disordered" evidence="1">
    <location>
        <begin position="796"/>
        <end position="871"/>
    </location>
</feature>
<feature type="region of interest" description="Disordered" evidence="1">
    <location>
        <begin position="587"/>
        <end position="612"/>
    </location>
</feature>
<reference evidence="3" key="1">
    <citation type="submission" date="2017-02" db="UniProtKB">
        <authorList>
            <consortium name="WormBaseParasite"/>
        </authorList>
    </citation>
    <scope>IDENTIFICATION</scope>
</reference>
<feature type="compositionally biased region" description="Low complexity" evidence="1">
    <location>
        <begin position="812"/>
        <end position="834"/>
    </location>
</feature>
<accession>A0A0N4Z3S1</accession>
<dbReference type="Proteomes" id="UP000038045">
    <property type="component" value="Unplaced"/>
</dbReference>
<keyword evidence="2" id="KW-1185">Reference proteome</keyword>
<evidence type="ECO:0000256" key="1">
    <source>
        <dbReference type="SAM" id="MobiDB-lite"/>
    </source>
</evidence>
<feature type="region of interest" description="Disordered" evidence="1">
    <location>
        <begin position="176"/>
        <end position="278"/>
    </location>
</feature>
<evidence type="ECO:0000313" key="3">
    <source>
        <dbReference type="WBParaSite" id="PTRK_0000156400.1"/>
    </source>
</evidence>
<feature type="compositionally biased region" description="Basic and acidic residues" evidence="1">
    <location>
        <begin position="587"/>
        <end position="599"/>
    </location>
</feature>